<keyword evidence="5 6" id="KW-0472">Membrane</keyword>
<dbReference type="GO" id="GO:0015123">
    <property type="term" value="F:acetate transmembrane transporter activity"/>
    <property type="evidence" value="ECO:0007669"/>
    <property type="project" value="TreeGrafter"/>
</dbReference>
<sequence>PSVSWCCCARFSCSLHLLSRHTQSFESSFSRFLTMATNVDTYRAAQNNENLTAGGGGTPPLEKDWEKSELGAAHRYNSTQPLRSEAGYHLDDTTDPDHALQRIRTAGSLSISPELFEKMYLSPQNRVAGELRKTFGNPTPLALSGFLLSLSPLSCILMGWRGAGGLGASNVGVYVGFGGVLMIIGSVGEWIVGNTFPFVVFGTFGAFWIAFASTLTPYYNATGAFVTDEYPTGAENPEFLASFAFLHLFMGLLCLIYTVCSLRTNLVFFGIFVTLTAGFGCLAGAYWNNALGATGAGMACQKAAGALTFISDLLGWWIFFAILLASLDFPFQLPVGDLSRFIKGASEKAKEKEKV</sequence>
<protein>
    <recommendedName>
        <fullName evidence="9">GPR1/FUN34/YaaH-class plasma membrane protein</fullName>
    </recommendedName>
</protein>
<evidence type="ECO:0000256" key="2">
    <source>
        <dbReference type="ARBA" id="ARBA00005587"/>
    </source>
</evidence>
<dbReference type="AlphaFoldDB" id="A0A3M7DIR1"/>
<proteinExistence type="inferred from homology"/>
<dbReference type="EMBL" id="QWIP01000416">
    <property type="protein sequence ID" value="RMY64215.1"/>
    <property type="molecule type" value="Genomic_DNA"/>
</dbReference>
<feature type="transmembrane region" description="Helical" evidence="6">
    <location>
        <begin position="141"/>
        <end position="160"/>
    </location>
</feature>
<evidence type="ECO:0000313" key="8">
    <source>
        <dbReference type="Proteomes" id="UP000269276"/>
    </source>
</evidence>
<feature type="transmembrane region" description="Helical" evidence="6">
    <location>
        <begin position="314"/>
        <end position="333"/>
    </location>
</feature>
<dbReference type="PANTHER" id="PTHR31123">
    <property type="entry name" value="ACCUMULATION OF DYADS PROTEIN 2-RELATED"/>
    <property type="match status" value="1"/>
</dbReference>
<dbReference type="OrthoDB" id="3648309at2759"/>
<feature type="transmembrane region" description="Helical" evidence="6">
    <location>
        <begin position="239"/>
        <end position="259"/>
    </location>
</feature>
<evidence type="ECO:0000256" key="3">
    <source>
        <dbReference type="ARBA" id="ARBA00022692"/>
    </source>
</evidence>
<evidence type="ECO:0000313" key="7">
    <source>
        <dbReference type="EMBL" id="RMY64215.1"/>
    </source>
</evidence>
<comment type="similarity">
    <text evidence="2">Belongs to the acetate uptake transporter (AceTr) (TC 2.A.96) family.</text>
</comment>
<dbReference type="VEuPathDB" id="FungiDB:BTJ68_11979"/>
<dbReference type="Pfam" id="PF01184">
    <property type="entry name" value="Gpr1_Fun34_YaaH"/>
    <property type="match status" value="1"/>
</dbReference>
<gene>
    <name evidence="7" type="ORF">D0863_09978</name>
</gene>
<feature type="non-terminal residue" evidence="7">
    <location>
        <position position="1"/>
    </location>
</feature>
<dbReference type="GO" id="GO:0005886">
    <property type="term" value="C:plasma membrane"/>
    <property type="evidence" value="ECO:0007669"/>
    <property type="project" value="TreeGrafter"/>
</dbReference>
<name>A0A3M7DIR1_HORWE</name>
<dbReference type="Proteomes" id="UP000269276">
    <property type="component" value="Unassembled WGS sequence"/>
</dbReference>
<accession>A0A3M7DIR1</accession>
<evidence type="ECO:0008006" key="9">
    <source>
        <dbReference type="Google" id="ProtNLM"/>
    </source>
</evidence>
<evidence type="ECO:0000256" key="4">
    <source>
        <dbReference type="ARBA" id="ARBA00022989"/>
    </source>
</evidence>
<organism evidence="7 8">
    <name type="scientific">Hortaea werneckii</name>
    <name type="common">Black yeast</name>
    <name type="synonym">Cladosporium werneckii</name>
    <dbReference type="NCBI Taxonomy" id="91943"/>
    <lineage>
        <taxon>Eukaryota</taxon>
        <taxon>Fungi</taxon>
        <taxon>Dikarya</taxon>
        <taxon>Ascomycota</taxon>
        <taxon>Pezizomycotina</taxon>
        <taxon>Dothideomycetes</taxon>
        <taxon>Dothideomycetidae</taxon>
        <taxon>Mycosphaerellales</taxon>
        <taxon>Teratosphaeriaceae</taxon>
        <taxon>Hortaea</taxon>
    </lineage>
</organism>
<evidence type="ECO:0000256" key="6">
    <source>
        <dbReference type="SAM" id="Phobius"/>
    </source>
</evidence>
<dbReference type="PANTHER" id="PTHR31123:SF4">
    <property type="entry name" value="PROTEIN ALCS"/>
    <property type="match status" value="1"/>
</dbReference>
<dbReference type="InterPro" id="IPR000791">
    <property type="entry name" value="Gpr1/Fun34/SatP-like"/>
</dbReference>
<evidence type="ECO:0000256" key="1">
    <source>
        <dbReference type="ARBA" id="ARBA00004141"/>
    </source>
</evidence>
<feature type="transmembrane region" description="Helical" evidence="6">
    <location>
        <begin position="172"/>
        <end position="191"/>
    </location>
</feature>
<keyword evidence="3 6" id="KW-0812">Transmembrane</keyword>
<feature type="transmembrane region" description="Helical" evidence="6">
    <location>
        <begin position="266"/>
        <end position="287"/>
    </location>
</feature>
<comment type="subcellular location">
    <subcellularLocation>
        <location evidence="1">Membrane</location>
        <topology evidence="1">Multi-pass membrane protein</topology>
    </subcellularLocation>
</comment>
<comment type="caution">
    <text evidence="7">The sequence shown here is derived from an EMBL/GenBank/DDBJ whole genome shotgun (WGS) entry which is preliminary data.</text>
</comment>
<feature type="transmembrane region" description="Helical" evidence="6">
    <location>
        <begin position="198"/>
        <end position="219"/>
    </location>
</feature>
<dbReference type="InterPro" id="IPR051633">
    <property type="entry name" value="AceTr"/>
</dbReference>
<evidence type="ECO:0000256" key="5">
    <source>
        <dbReference type="ARBA" id="ARBA00023136"/>
    </source>
</evidence>
<reference evidence="7 8" key="1">
    <citation type="journal article" date="2018" name="BMC Genomics">
        <title>Genomic evidence for intraspecific hybridization in a clonal and extremely halotolerant yeast.</title>
        <authorList>
            <person name="Gostincar C."/>
            <person name="Stajich J.E."/>
            <person name="Zupancic J."/>
            <person name="Zalar P."/>
            <person name="Gunde-Cimerman N."/>
        </authorList>
    </citation>
    <scope>NUCLEOTIDE SEQUENCE [LARGE SCALE GENOMIC DNA]</scope>
    <source>
        <strain evidence="7 8">EXF-2682</strain>
    </source>
</reference>
<keyword evidence="4 6" id="KW-1133">Transmembrane helix</keyword>